<dbReference type="InterPro" id="IPR013324">
    <property type="entry name" value="RNA_pol_sigma_r3/r4-like"/>
</dbReference>
<evidence type="ECO:0000259" key="2">
    <source>
        <dbReference type="Pfam" id="PF08281"/>
    </source>
</evidence>
<gene>
    <name evidence="3" type="ORF">S01H1_27314</name>
</gene>
<protein>
    <recommendedName>
        <fullName evidence="2">RNA polymerase sigma factor 70 region 4 type 2 domain-containing protein</fullName>
    </recommendedName>
</protein>
<dbReference type="CDD" id="cd06171">
    <property type="entry name" value="Sigma70_r4"/>
    <property type="match status" value="1"/>
</dbReference>
<comment type="caution">
    <text evidence="3">The sequence shown here is derived from an EMBL/GenBank/DDBJ whole genome shotgun (WGS) entry which is preliminary data.</text>
</comment>
<dbReference type="InterPro" id="IPR036388">
    <property type="entry name" value="WH-like_DNA-bd_sf"/>
</dbReference>
<evidence type="ECO:0000256" key="1">
    <source>
        <dbReference type="SAM" id="Phobius"/>
    </source>
</evidence>
<dbReference type="SUPFAM" id="SSF88659">
    <property type="entry name" value="Sigma3 and sigma4 domains of RNA polymerase sigma factors"/>
    <property type="match status" value="1"/>
</dbReference>
<keyword evidence="1" id="KW-0812">Transmembrane</keyword>
<dbReference type="GO" id="GO:0016987">
    <property type="term" value="F:sigma factor activity"/>
    <property type="evidence" value="ECO:0007669"/>
    <property type="project" value="InterPro"/>
</dbReference>
<keyword evidence="1" id="KW-1133">Transmembrane helix</keyword>
<feature type="transmembrane region" description="Helical" evidence="1">
    <location>
        <begin position="104"/>
        <end position="123"/>
    </location>
</feature>
<dbReference type="GO" id="GO:0006352">
    <property type="term" value="P:DNA-templated transcription initiation"/>
    <property type="evidence" value="ECO:0007669"/>
    <property type="project" value="InterPro"/>
</dbReference>
<evidence type="ECO:0000313" key="3">
    <source>
        <dbReference type="EMBL" id="GAF88900.1"/>
    </source>
</evidence>
<keyword evidence="1" id="KW-0472">Membrane</keyword>
<sequence>LNKIRHHYRTEQRRRAVVASAAVNKGSHKSSEHVMASAISKELKEIVLSAMRRLKPRHRAILTMRCYREMEYSQIGESMGCSEFAAKMLFYRAKKSLRKQLSRFGFGKGMLLPALVLFGKMTVRSEAAAQVMVSTASVKVGVAAGLAGFATSTTGIVSLATVGVLAVGTTVMTSQPGHTDPWGGPASVSNSQTVGQMGALTKGLEEYWCYYPRNVNGPVMIRLLRWDSQEKRSYCQWLQNEQATYYFDKRKSTVYIKNHRMWRDDLAVWRLPTDPPELRD</sequence>
<dbReference type="Pfam" id="PF08281">
    <property type="entry name" value="Sigma70_r4_2"/>
    <property type="match status" value="1"/>
</dbReference>
<feature type="non-terminal residue" evidence="3">
    <location>
        <position position="1"/>
    </location>
</feature>
<dbReference type="AlphaFoldDB" id="X0UK81"/>
<dbReference type="EMBL" id="BARS01016621">
    <property type="protein sequence ID" value="GAF88900.1"/>
    <property type="molecule type" value="Genomic_DNA"/>
</dbReference>
<feature type="non-terminal residue" evidence="3">
    <location>
        <position position="280"/>
    </location>
</feature>
<dbReference type="Gene3D" id="1.10.10.10">
    <property type="entry name" value="Winged helix-like DNA-binding domain superfamily/Winged helix DNA-binding domain"/>
    <property type="match status" value="1"/>
</dbReference>
<accession>X0UK81</accession>
<reference evidence="3" key="1">
    <citation type="journal article" date="2014" name="Front. Microbiol.">
        <title>High frequency of phylogenetically diverse reductive dehalogenase-homologous genes in deep subseafloor sedimentary metagenomes.</title>
        <authorList>
            <person name="Kawai M."/>
            <person name="Futagami T."/>
            <person name="Toyoda A."/>
            <person name="Takaki Y."/>
            <person name="Nishi S."/>
            <person name="Hori S."/>
            <person name="Arai W."/>
            <person name="Tsubouchi T."/>
            <person name="Morono Y."/>
            <person name="Uchiyama I."/>
            <person name="Ito T."/>
            <person name="Fujiyama A."/>
            <person name="Inagaki F."/>
            <person name="Takami H."/>
        </authorList>
    </citation>
    <scope>NUCLEOTIDE SEQUENCE</scope>
    <source>
        <strain evidence="3">Expedition CK06-06</strain>
    </source>
</reference>
<proteinExistence type="predicted"/>
<feature type="transmembrane region" description="Helical" evidence="1">
    <location>
        <begin position="143"/>
        <end position="167"/>
    </location>
</feature>
<organism evidence="3">
    <name type="scientific">marine sediment metagenome</name>
    <dbReference type="NCBI Taxonomy" id="412755"/>
    <lineage>
        <taxon>unclassified sequences</taxon>
        <taxon>metagenomes</taxon>
        <taxon>ecological metagenomes</taxon>
    </lineage>
</organism>
<dbReference type="GO" id="GO:0003677">
    <property type="term" value="F:DNA binding"/>
    <property type="evidence" value="ECO:0007669"/>
    <property type="project" value="InterPro"/>
</dbReference>
<dbReference type="InterPro" id="IPR013249">
    <property type="entry name" value="RNA_pol_sigma70_r4_t2"/>
</dbReference>
<name>X0UK81_9ZZZZ</name>
<feature type="domain" description="RNA polymerase sigma factor 70 region 4 type 2" evidence="2">
    <location>
        <begin position="45"/>
        <end position="97"/>
    </location>
</feature>